<dbReference type="Proteomes" id="UP000255326">
    <property type="component" value="Unassembled WGS sequence"/>
</dbReference>
<feature type="transmembrane region" description="Helical" evidence="1">
    <location>
        <begin position="60"/>
        <end position="82"/>
    </location>
</feature>
<dbReference type="RefSeq" id="WP_114745781.1">
    <property type="nucleotide sequence ID" value="NZ_QQAY01000006.1"/>
</dbReference>
<feature type="transmembrane region" description="Helical" evidence="1">
    <location>
        <begin position="292"/>
        <end position="312"/>
    </location>
</feature>
<feature type="transmembrane region" description="Helical" evidence="1">
    <location>
        <begin position="367"/>
        <end position="387"/>
    </location>
</feature>
<evidence type="ECO:0000313" key="2">
    <source>
        <dbReference type="EMBL" id="RDI41893.1"/>
    </source>
</evidence>
<feature type="transmembrane region" description="Helical" evidence="1">
    <location>
        <begin position="113"/>
        <end position="133"/>
    </location>
</feature>
<keyword evidence="1" id="KW-0812">Transmembrane</keyword>
<reference evidence="2 3" key="1">
    <citation type="submission" date="2018-07" db="EMBL/GenBank/DDBJ databases">
        <title>Genomic Encyclopedia of Type Strains, Phase IV (KMG-IV): sequencing the most valuable type-strain genomes for metagenomic binning, comparative biology and taxonomic classification.</title>
        <authorList>
            <person name="Goeker M."/>
        </authorList>
    </citation>
    <scope>NUCLEOTIDE SEQUENCE [LARGE SCALE GENOMIC DNA]</scope>
    <source>
        <strain evidence="2 3">DSM 25281</strain>
    </source>
</reference>
<feature type="transmembrane region" description="Helical" evidence="1">
    <location>
        <begin position="88"/>
        <end position="106"/>
    </location>
</feature>
<feature type="transmembrane region" description="Helical" evidence="1">
    <location>
        <begin position="30"/>
        <end position="48"/>
    </location>
</feature>
<protein>
    <submittedName>
        <fullName evidence="2">Kef-type K+ transport system membrane component KefB</fullName>
    </submittedName>
</protein>
<keyword evidence="3" id="KW-1185">Reference proteome</keyword>
<keyword evidence="1" id="KW-1133">Transmembrane helix</keyword>
<evidence type="ECO:0000256" key="1">
    <source>
        <dbReference type="SAM" id="Phobius"/>
    </source>
</evidence>
<feature type="transmembrane region" description="Helical" evidence="1">
    <location>
        <begin position="324"/>
        <end position="341"/>
    </location>
</feature>
<dbReference type="InterPro" id="IPR049576">
    <property type="entry name" value="HDC-like"/>
</dbReference>
<keyword evidence="1" id="KW-0472">Membrane</keyword>
<accession>A0A370GIY7</accession>
<dbReference type="OrthoDB" id="3243277at2"/>
<proteinExistence type="predicted"/>
<sequence>MSEPVVAVMLVLMLVAAGEAASILSRARVPMLLVVMLGYLVLIWTGVFPKTILDTATLGTFGAVMVAPLIIHMGTIIPFKVLKGQVKAIVIALSGMVLATVLLLVLVPPMFGYPAAVASAGPITGGIIAFIITSTKLKEMGMVNIISIPALILAVQGLVGMPLAAHFLRKYANKLKSSIDPVALEQVAASAEVASAAPSASKTWIPEKFQTHSILLLQLFIGGGLAIFIGKITGVSYSVWALVIGIVGAYFKFYQPKMMEKANSFGIAMVGLVFFVASSMNDVTPSMFAHSVLKVVIIMLIGIVGIIAGGYVAAKLLKWDINKGIAVALTALFGFPGDYFLCDEVSRSIEGTEKEKELIFNELMTPMLVGGFTTVTTASIVVASILMKTL</sequence>
<dbReference type="EMBL" id="QQAY01000006">
    <property type="protein sequence ID" value="RDI41893.1"/>
    <property type="molecule type" value="Genomic_DNA"/>
</dbReference>
<organism evidence="2 3">
    <name type="scientific">Falsibacillus pallidus</name>
    <dbReference type="NCBI Taxonomy" id="493781"/>
    <lineage>
        <taxon>Bacteria</taxon>
        <taxon>Bacillati</taxon>
        <taxon>Bacillota</taxon>
        <taxon>Bacilli</taxon>
        <taxon>Bacillales</taxon>
        <taxon>Bacillaceae</taxon>
        <taxon>Falsibacillus</taxon>
    </lineage>
</organism>
<name>A0A370GIY7_9BACI</name>
<feature type="transmembrane region" description="Helical" evidence="1">
    <location>
        <begin position="235"/>
        <end position="251"/>
    </location>
</feature>
<evidence type="ECO:0000313" key="3">
    <source>
        <dbReference type="Proteomes" id="UP000255326"/>
    </source>
</evidence>
<dbReference type="AlphaFoldDB" id="A0A370GIY7"/>
<dbReference type="CDD" id="cd21416">
    <property type="entry name" value="HDC_protein"/>
    <property type="match status" value="1"/>
</dbReference>
<feature type="transmembrane region" description="Helical" evidence="1">
    <location>
        <begin position="145"/>
        <end position="168"/>
    </location>
</feature>
<comment type="caution">
    <text evidence="2">The sequence shown here is derived from an EMBL/GenBank/DDBJ whole genome shotgun (WGS) entry which is preliminary data.</text>
</comment>
<gene>
    <name evidence="2" type="ORF">DFR59_10652</name>
</gene>
<feature type="transmembrane region" description="Helical" evidence="1">
    <location>
        <begin position="263"/>
        <end position="280"/>
    </location>
</feature>